<name>L7EUB4_STRT8</name>
<dbReference type="InterPro" id="IPR036291">
    <property type="entry name" value="NAD(P)-bd_dom_sf"/>
</dbReference>
<dbReference type="Proteomes" id="UP000010931">
    <property type="component" value="Unassembled WGS sequence"/>
</dbReference>
<dbReference type="SUPFAM" id="SSF51735">
    <property type="entry name" value="NAD(P)-binding Rossmann-fold domains"/>
    <property type="match status" value="1"/>
</dbReference>
<dbReference type="PANTHER" id="PTHR43391">
    <property type="entry name" value="RETINOL DEHYDROGENASE-RELATED"/>
    <property type="match status" value="1"/>
</dbReference>
<dbReference type="PRINTS" id="PR00081">
    <property type="entry name" value="GDHRDH"/>
</dbReference>
<dbReference type="PANTHER" id="PTHR43391:SF14">
    <property type="entry name" value="DEHYDROGENASE_REDUCTASE SDR FAMILY PROTEIN 7-LIKE"/>
    <property type="match status" value="1"/>
</dbReference>
<evidence type="ECO:0000256" key="3">
    <source>
        <dbReference type="ARBA" id="ARBA00023002"/>
    </source>
</evidence>
<dbReference type="Gene3D" id="3.40.50.720">
    <property type="entry name" value="NAD(P)-binding Rossmann-like Domain"/>
    <property type="match status" value="1"/>
</dbReference>
<dbReference type="PATRIC" id="fig|698760.3.peg.9067"/>
<evidence type="ECO:0000259" key="5">
    <source>
        <dbReference type="SMART" id="SM00822"/>
    </source>
</evidence>
<dbReference type="AlphaFoldDB" id="L7EUB4"/>
<proteinExistence type="inferred from homology"/>
<reference evidence="6 7" key="1">
    <citation type="journal article" date="2011" name="Plasmid">
        <title>Streptomyces turgidiscabies Car8 contains a modular pathogenicity island that shares virulence genes with other actinobacterial plant pathogens.</title>
        <authorList>
            <person name="Huguet-Tapia J.C."/>
            <person name="Badger J.H."/>
            <person name="Loria R."/>
            <person name="Pettis G.S."/>
        </authorList>
    </citation>
    <scope>NUCLEOTIDE SEQUENCE [LARGE SCALE GENOMIC DNA]</scope>
    <source>
        <strain evidence="6 7">Car8</strain>
    </source>
</reference>
<evidence type="ECO:0000256" key="2">
    <source>
        <dbReference type="ARBA" id="ARBA00022857"/>
    </source>
</evidence>
<dbReference type="EMBL" id="AEJB01000642">
    <property type="protein sequence ID" value="ELP61985.1"/>
    <property type="molecule type" value="Genomic_DNA"/>
</dbReference>
<dbReference type="GeneID" id="97404101"/>
<dbReference type="InterPro" id="IPR057326">
    <property type="entry name" value="KR_dom"/>
</dbReference>
<comment type="caution">
    <text evidence="6">The sequence shown here is derived from an EMBL/GenBank/DDBJ whole genome shotgun (WGS) entry which is preliminary data.</text>
</comment>
<dbReference type="InterPro" id="IPR002347">
    <property type="entry name" value="SDR_fam"/>
</dbReference>
<feature type="domain" description="Ketoreductase" evidence="5">
    <location>
        <begin position="7"/>
        <end position="176"/>
    </location>
</feature>
<dbReference type="PROSITE" id="PS00061">
    <property type="entry name" value="ADH_SHORT"/>
    <property type="match status" value="1"/>
</dbReference>
<dbReference type="RefSeq" id="WP_006383123.1">
    <property type="nucleotide sequence ID" value="NZ_AEJB01000642.1"/>
</dbReference>
<evidence type="ECO:0000313" key="6">
    <source>
        <dbReference type="EMBL" id="ELP61985.1"/>
    </source>
</evidence>
<keyword evidence="7" id="KW-1185">Reference proteome</keyword>
<dbReference type="STRING" id="85558.T45_05941"/>
<accession>L7EUB4</accession>
<dbReference type="Pfam" id="PF00106">
    <property type="entry name" value="adh_short"/>
    <property type="match status" value="1"/>
</dbReference>
<dbReference type="InterPro" id="IPR020904">
    <property type="entry name" value="Sc_DH/Rdtase_CS"/>
</dbReference>
<dbReference type="PRINTS" id="PR00080">
    <property type="entry name" value="SDRFAMILY"/>
</dbReference>
<sequence length="243" mass="25718">MSTVADATVLVTGANRGIGLALIEEALRRGAKRVYAGTRQSFTHADERVTRLALDVTDAAQIQAAAEKIESLDILVNNAGIALADDLSDHAVLEQHLAVNLFGTRDVTQAFLPLLTRSQGAIVNVASLAAWAAVPASAGYSISKAAVFSLSQSWRALLSGRGVSVHVVLPGPVDTDMTKGFDDVPKPSAETAARNIFDGVEKGEEDIFPDPVSESVSESWRSGAIKELEHRYAAAYLDVPPGR</sequence>
<evidence type="ECO:0000313" key="7">
    <source>
        <dbReference type="Proteomes" id="UP000010931"/>
    </source>
</evidence>
<comment type="similarity">
    <text evidence="1 4">Belongs to the short-chain dehydrogenases/reductases (SDR) family.</text>
</comment>
<evidence type="ECO:0000256" key="1">
    <source>
        <dbReference type="ARBA" id="ARBA00006484"/>
    </source>
</evidence>
<organism evidence="6 7">
    <name type="scientific">Streptomyces turgidiscabies (strain Car8)</name>
    <dbReference type="NCBI Taxonomy" id="698760"/>
    <lineage>
        <taxon>Bacteria</taxon>
        <taxon>Bacillati</taxon>
        <taxon>Actinomycetota</taxon>
        <taxon>Actinomycetes</taxon>
        <taxon>Kitasatosporales</taxon>
        <taxon>Streptomycetaceae</taxon>
        <taxon>Streptomyces</taxon>
    </lineage>
</organism>
<keyword evidence="3" id="KW-0560">Oxidoreductase</keyword>
<gene>
    <name evidence="6" type="ORF">STRTUCAR8_07673</name>
</gene>
<dbReference type="GO" id="GO:0016491">
    <property type="term" value="F:oxidoreductase activity"/>
    <property type="evidence" value="ECO:0007669"/>
    <property type="project" value="UniProtKB-KW"/>
</dbReference>
<dbReference type="SMART" id="SM00822">
    <property type="entry name" value="PKS_KR"/>
    <property type="match status" value="1"/>
</dbReference>
<keyword evidence="2" id="KW-0521">NADP</keyword>
<protein>
    <submittedName>
        <fullName evidence="6">Putative short chain dehydrogenase</fullName>
    </submittedName>
</protein>
<evidence type="ECO:0000256" key="4">
    <source>
        <dbReference type="RuleBase" id="RU000363"/>
    </source>
</evidence>